<gene>
    <name evidence="2" type="ORF">G6011_05965</name>
</gene>
<name>A0AAD4FFH0_9PLEO</name>
<proteinExistence type="predicted"/>
<accession>A0AAD4FFH0</accession>
<organism evidence="2 3">
    <name type="scientific">Alternaria panax</name>
    <dbReference type="NCBI Taxonomy" id="48097"/>
    <lineage>
        <taxon>Eukaryota</taxon>
        <taxon>Fungi</taxon>
        <taxon>Dikarya</taxon>
        <taxon>Ascomycota</taxon>
        <taxon>Pezizomycotina</taxon>
        <taxon>Dothideomycetes</taxon>
        <taxon>Pleosporomycetidae</taxon>
        <taxon>Pleosporales</taxon>
        <taxon>Pleosporineae</taxon>
        <taxon>Pleosporaceae</taxon>
        <taxon>Alternaria</taxon>
        <taxon>Alternaria sect. Panax</taxon>
    </lineage>
</organism>
<dbReference type="AlphaFoldDB" id="A0AAD4FFH0"/>
<keyword evidence="3" id="KW-1185">Reference proteome</keyword>
<evidence type="ECO:0000313" key="3">
    <source>
        <dbReference type="Proteomes" id="UP001199106"/>
    </source>
</evidence>
<evidence type="ECO:0000313" key="2">
    <source>
        <dbReference type="EMBL" id="KAG9189097.1"/>
    </source>
</evidence>
<dbReference type="Proteomes" id="UP001199106">
    <property type="component" value="Unassembled WGS sequence"/>
</dbReference>
<comment type="caution">
    <text evidence="2">The sequence shown here is derived from an EMBL/GenBank/DDBJ whole genome shotgun (WGS) entry which is preliminary data.</text>
</comment>
<protein>
    <submittedName>
        <fullName evidence="2">Uncharacterized protein</fullName>
    </submittedName>
</protein>
<feature type="compositionally biased region" description="Low complexity" evidence="1">
    <location>
        <begin position="217"/>
        <end position="231"/>
    </location>
</feature>
<dbReference type="EMBL" id="JAANER010000005">
    <property type="protein sequence ID" value="KAG9189097.1"/>
    <property type="molecule type" value="Genomic_DNA"/>
</dbReference>
<evidence type="ECO:0000256" key="1">
    <source>
        <dbReference type="SAM" id="MobiDB-lite"/>
    </source>
</evidence>
<sequence length="231" mass="26749">MTDTRAETLTKKLKKEFGHVPSWKVSSTQTLLDGGFYHWNIRRMYCGWADDYNKFRPLAKTLHRACKKDIGAVPGITEDTIKRWISVDILTDREIMAKYQLQFDQDNPKMRLAKKLLAELRRDEGECQKVSELHTLRWVEEGLHEEPEAVREKYRRCIRDAKAISRAYALQYRLQDEPNGRPVASVAELQVRFHENLDDNAIVQYYRDRVPKPPQRADAPAPASLPAGAAN</sequence>
<feature type="region of interest" description="Disordered" evidence="1">
    <location>
        <begin position="211"/>
        <end position="231"/>
    </location>
</feature>
<reference evidence="2" key="1">
    <citation type="submission" date="2021-07" db="EMBL/GenBank/DDBJ databases">
        <title>Genome Resource of American Ginseng Black Spot Pathogen Alternaria panax.</title>
        <authorList>
            <person name="Qiu C."/>
            <person name="Wang W."/>
            <person name="Liu Z."/>
        </authorList>
    </citation>
    <scope>NUCLEOTIDE SEQUENCE</scope>
    <source>
        <strain evidence="2">BNCC115425</strain>
    </source>
</reference>